<dbReference type="SUPFAM" id="SSF53448">
    <property type="entry name" value="Nucleotide-diphospho-sugar transferases"/>
    <property type="match status" value="2"/>
</dbReference>
<accession>A0A4R2GLY9</accession>
<dbReference type="PANTHER" id="PTHR43179">
    <property type="entry name" value="RHAMNOSYLTRANSFERASE WBBL"/>
    <property type="match status" value="1"/>
</dbReference>
<name>A0A4R2GLY9_9HYPH</name>
<dbReference type="Pfam" id="PF00535">
    <property type="entry name" value="Glycos_transf_2"/>
    <property type="match status" value="2"/>
</dbReference>
<dbReference type="CDD" id="cd04184">
    <property type="entry name" value="GT2_RfbC_Mx_like"/>
    <property type="match status" value="1"/>
</dbReference>
<dbReference type="Gene3D" id="3.90.550.10">
    <property type="entry name" value="Spore Coat Polysaccharide Biosynthesis Protein SpsA, Chain A"/>
    <property type="match status" value="2"/>
</dbReference>
<organism evidence="3 4">
    <name type="scientific">Camelimonas lactis</name>
    <dbReference type="NCBI Taxonomy" id="659006"/>
    <lineage>
        <taxon>Bacteria</taxon>
        <taxon>Pseudomonadati</taxon>
        <taxon>Pseudomonadota</taxon>
        <taxon>Alphaproteobacteria</taxon>
        <taxon>Hyphomicrobiales</taxon>
        <taxon>Chelatococcaceae</taxon>
        <taxon>Camelimonas</taxon>
    </lineage>
</organism>
<protein>
    <submittedName>
        <fullName evidence="3">GT2 family glycosyltransferase</fullName>
    </submittedName>
</protein>
<keyword evidence="4" id="KW-1185">Reference proteome</keyword>
<dbReference type="OrthoDB" id="9783791at2"/>
<keyword evidence="3" id="KW-0808">Transferase</keyword>
<evidence type="ECO:0000256" key="1">
    <source>
        <dbReference type="SAM" id="MobiDB-lite"/>
    </source>
</evidence>
<gene>
    <name evidence="3" type="ORF">EV666_11548</name>
</gene>
<dbReference type="EMBL" id="SLWL01000015">
    <property type="protein sequence ID" value="TCO10175.1"/>
    <property type="molecule type" value="Genomic_DNA"/>
</dbReference>
<dbReference type="InterPro" id="IPR001173">
    <property type="entry name" value="Glyco_trans_2-like"/>
</dbReference>
<sequence length="618" mass="68835">MTAGNGATPGDGETAGRKAAHLARPDNRLRAFAKAVLPSRARHWLRRRLAPYIADSALVRRLLGAGGGAYRYIAPARPADLADVLAKPGFHIRFSIVTPTWNTPPALLEAMIRSVQAQWYPHWQLILADDASPAPETRAALAQIADPRIQVLFTEQNGGISVATNRAIAAATGDYIVFLDHDDELTVDCLYELARAIHDTGADYLYSDEDKLSPRGRHFEPFFKPDWSPDTLMSIMYTCHVSCVRRSLVDETGLLRSGFDGSQDWDLVLRIAEKARRIVHIPRVLYHWRVNPGSAAGDQDAKPYAIEAGKRARQDALARRGISGELEPVQEARGFFRVRPHMQGAPLISIIIPSKNNGRVLGVCLESIRAKSSYQNFQIVVLDNGSTDAATLGMLEEERRRGVKVIRHDAPFNYSELNNIGARHSDGELLLFLNDDTEVITPDWLERMAGFAQLPHIGAVGAKLLYPQTGGVQHVGVINSAVGPVHALLHERADRPGYFLRNLLEYNWLAVTGACLMMSRTKFDEIGGFNEDFPVAYNDIDLCLRLYEAGYFNVVATAARLFHHESISRGDDLMDPAKRRRLDADREKLYEAHPDFRRRDPFYNPNLNPIGSHFELAG</sequence>
<evidence type="ECO:0000313" key="4">
    <source>
        <dbReference type="Proteomes" id="UP000294881"/>
    </source>
</evidence>
<comment type="caution">
    <text evidence="3">The sequence shown here is derived from an EMBL/GenBank/DDBJ whole genome shotgun (WGS) entry which is preliminary data.</text>
</comment>
<feature type="domain" description="Glycosyltransferase 2-like" evidence="2">
    <location>
        <begin position="349"/>
        <end position="526"/>
    </location>
</feature>
<dbReference type="RefSeq" id="WP_132009860.1">
    <property type="nucleotide sequence ID" value="NZ_JBHUNN010000002.1"/>
</dbReference>
<reference evidence="3 4" key="1">
    <citation type="submission" date="2019-03" db="EMBL/GenBank/DDBJ databases">
        <title>Genomic Encyclopedia of Type Strains, Phase IV (KMG-IV): sequencing the most valuable type-strain genomes for metagenomic binning, comparative biology and taxonomic classification.</title>
        <authorList>
            <person name="Goeker M."/>
        </authorList>
    </citation>
    <scope>NUCLEOTIDE SEQUENCE [LARGE SCALE GENOMIC DNA]</scope>
    <source>
        <strain evidence="3 4">DSM 22958</strain>
    </source>
</reference>
<dbReference type="GO" id="GO:0016757">
    <property type="term" value="F:glycosyltransferase activity"/>
    <property type="evidence" value="ECO:0007669"/>
    <property type="project" value="UniProtKB-KW"/>
</dbReference>
<dbReference type="InterPro" id="IPR029044">
    <property type="entry name" value="Nucleotide-diphossugar_trans"/>
</dbReference>
<evidence type="ECO:0000259" key="2">
    <source>
        <dbReference type="Pfam" id="PF00535"/>
    </source>
</evidence>
<dbReference type="AlphaFoldDB" id="A0A4R2GLY9"/>
<dbReference type="CDD" id="cd04186">
    <property type="entry name" value="GT_2_like_c"/>
    <property type="match status" value="1"/>
</dbReference>
<feature type="region of interest" description="Disordered" evidence="1">
    <location>
        <begin position="1"/>
        <end position="22"/>
    </location>
</feature>
<proteinExistence type="predicted"/>
<evidence type="ECO:0000313" key="3">
    <source>
        <dbReference type="EMBL" id="TCO10175.1"/>
    </source>
</evidence>
<dbReference type="Proteomes" id="UP000294881">
    <property type="component" value="Unassembled WGS sequence"/>
</dbReference>
<feature type="domain" description="Glycosyltransferase 2-like" evidence="2">
    <location>
        <begin position="95"/>
        <end position="205"/>
    </location>
</feature>
<dbReference type="PANTHER" id="PTHR43179:SF7">
    <property type="entry name" value="RHAMNOSYLTRANSFERASE WBBL"/>
    <property type="match status" value="1"/>
</dbReference>